<organism evidence="8 9">
    <name type="scientific">Symbiodinium necroappetens</name>
    <dbReference type="NCBI Taxonomy" id="1628268"/>
    <lineage>
        <taxon>Eukaryota</taxon>
        <taxon>Sar</taxon>
        <taxon>Alveolata</taxon>
        <taxon>Dinophyceae</taxon>
        <taxon>Suessiales</taxon>
        <taxon>Symbiodiniaceae</taxon>
        <taxon>Symbiodinium</taxon>
    </lineage>
</organism>
<keyword evidence="6" id="KW-0539">Nucleus</keyword>
<feature type="domain" description="JmjC" evidence="7">
    <location>
        <begin position="1"/>
        <end position="74"/>
    </location>
</feature>
<evidence type="ECO:0000256" key="3">
    <source>
        <dbReference type="ARBA" id="ARBA00022723"/>
    </source>
</evidence>
<evidence type="ECO:0000313" key="8">
    <source>
        <dbReference type="EMBL" id="CAE7941804.1"/>
    </source>
</evidence>
<dbReference type="PANTHER" id="PTHR12461:SF106">
    <property type="entry name" value="BIFUNCTIONAL PEPTIDASE AND ARGINYL-HYDROXYLASE JMJD5"/>
    <property type="match status" value="1"/>
</dbReference>
<keyword evidence="9" id="KW-1185">Reference proteome</keyword>
<dbReference type="InterPro" id="IPR003347">
    <property type="entry name" value="JmjC_dom"/>
</dbReference>
<dbReference type="InterPro" id="IPR014710">
    <property type="entry name" value="RmlC-like_jellyroll"/>
</dbReference>
<sequence length="170" mass="19372">MGKIDVDKMDLVKYPGWVDVQWSYADLHPGDCLYIPFQWYHQVTAQKGRSINVHVWYWRPAAFNATSCDKEQAVTTFADCSWGYEPNGATRHGIIWQLLGRMTLMTAITDPCDILQPTGSGASGQSEERMEEADEVQEGRPCSCRFMRHAAIASFIFAIFLWKVKKSDEL</sequence>
<dbReference type="Gene3D" id="2.60.120.10">
    <property type="entry name" value="Jelly Rolls"/>
    <property type="match status" value="1"/>
</dbReference>
<name>A0A813CFL3_9DINO</name>
<keyword evidence="4" id="KW-0560">Oxidoreductase</keyword>
<dbReference type="PANTHER" id="PTHR12461">
    <property type="entry name" value="HYPOXIA-INDUCIBLE FACTOR 1 ALPHA INHIBITOR-RELATED"/>
    <property type="match status" value="1"/>
</dbReference>
<dbReference type="GO" id="GO:0005634">
    <property type="term" value="C:nucleus"/>
    <property type="evidence" value="ECO:0007669"/>
    <property type="project" value="UniProtKB-SubCell"/>
</dbReference>
<accession>A0A813CFL3</accession>
<dbReference type="Pfam" id="PF13621">
    <property type="entry name" value="Cupin_8"/>
    <property type="match status" value="1"/>
</dbReference>
<evidence type="ECO:0000313" key="9">
    <source>
        <dbReference type="Proteomes" id="UP000601435"/>
    </source>
</evidence>
<evidence type="ECO:0000256" key="6">
    <source>
        <dbReference type="ARBA" id="ARBA00023242"/>
    </source>
</evidence>
<gene>
    <name evidence="8" type="ORF">SNEC2469_LOCUS34418</name>
</gene>
<evidence type="ECO:0000256" key="1">
    <source>
        <dbReference type="ARBA" id="ARBA00001954"/>
    </source>
</evidence>
<comment type="subcellular location">
    <subcellularLocation>
        <location evidence="2">Nucleus</location>
    </subcellularLocation>
</comment>
<dbReference type="AlphaFoldDB" id="A0A813CFL3"/>
<comment type="caution">
    <text evidence="8">The sequence shown here is derived from an EMBL/GenBank/DDBJ whole genome shotgun (WGS) entry which is preliminary data.</text>
</comment>
<evidence type="ECO:0000256" key="2">
    <source>
        <dbReference type="ARBA" id="ARBA00004123"/>
    </source>
</evidence>
<dbReference type="EMBL" id="CAJNJA010094964">
    <property type="protein sequence ID" value="CAE7941804.1"/>
    <property type="molecule type" value="Genomic_DNA"/>
</dbReference>
<dbReference type="Proteomes" id="UP000601435">
    <property type="component" value="Unassembled WGS sequence"/>
</dbReference>
<dbReference type="PROSITE" id="PS51184">
    <property type="entry name" value="JMJC"/>
    <property type="match status" value="1"/>
</dbReference>
<dbReference type="GO" id="GO:0016491">
    <property type="term" value="F:oxidoreductase activity"/>
    <property type="evidence" value="ECO:0007669"/>
    <property type="project" value="UniProtKB-KW"/>
</dbReference>
<dbReference type="SUPFAM" id="SSF51197">
    <property type="entry name" value="Clavaminate synthase-like"/>
    <property type="match status" value="1"/>
</dbReference>
<evidence type="ECO:0000256" key="4">
    <source>
        <dbReference type="ARBA" id="ARBA00023002"/>
    </source>
</evidence>
<dbReference type="GO" id="GO:0046872">
    <property type="term" value="F:metal ion binding"/>
    <property type="evidence" value="ECO:0007669"/>
    <property type="project" value="UniProtKB-KW"/>
</dbReference>
<keyword evidence="5" id="KW-0408">Iron</keyword>
<comment type="cofactor">
    <cofactor evidence="1">
        <name>Fe(2+)</name>
        <dbReference type="ChEBI" id="CHEBI:29033"/>
    </cofactor>
</comment>
<keyword evidence="3" id="KW-0479">Metal-binding</keyword>
<reference evidence="8" key="1">
    <citation type="submission" date="2021-02" db="EMBL/GenBank/DDBJ databases">
        <authorList>
            <person name="Dougan E. K."/>
            <person name="Rhodes N."/>
            <person name="Thang M."/>
            <person name="Chan C."/>
        </authorList>
    </citation>
    <scope>NUCLEOTIDE SEQUENCE</scope>
</reference>
<dbReference type="OrthoDB" id="416772at2759"/>
<proteinExistence type="predicted"/>
<protein>
    <recommendedName>
        <fullName evidence="7">JmjC domain-containing protein</fullName>
    </recommendedName>
</protein>
<evidence type="ECO:0000256" key="5">
    <source>
        <dbReference type="ARBA" id="ARBA00023004"/>
    </source>
</evidence>
<dbReference type="InterPro" id="IPR041667">
    <property type="entry name" value="Cupin_8"/>
</dbReference>
<evidence type="ECO:0000259" key="7">
    <source>
        <dbReference type="PROSITE" id="PS51184"/>
    </source>
</evidence>